<dbReference type="AlphaFoldDB" id="A0A2H0BSC2"/>
<name>A0A2H0BSC2_9BACT</name>
<sequence length="112" mass="13060">MTNDILEQVVEDYFRSQGYFTQHNIKYRPAIKEPKYAVHSDIDILAYNPLKKARDRARVAVASCKSWQGGLDIPGTLKALQKTPNRKWPTKRLGNFLEKSWIRTGRKLEKQK</sequence>
<dbReference type="Proteomes" id="UP000231581">
    <property type="component" value="Unassembled WGS sequence"/>
</dbReference>
<accession>A0A2H0BSC2</accession>
<comment type="caution">
    <text evidence="1">The sequence shown here is derived from an EMBL/GenBank/DDBJ whole genome shotgun (WGS) entry which is preliminary data.</text>
</comment>
<dbReference type="EMBL" id="PCSZ01000050">
    <property type="protein sequence ID" value="PIP60572.1"/>
    <property type="molecule type" value="Genomic_DNA"/>
</dbReference>
<evidence type="ECO:0000313" key="1">
    <source>
        <dbReference type="EMBL" id="PIP60572.1"/>
    </source>
</evidence>
<protein>
    <submittedName>
        <fullName evidence="1">Uncharacterized protein</fullName>
    </submittedName>
</protein>
<proteinExistence type="predicted"/>
<reference evidence="1 2" key="1">
    <citation type="submission" date="2017-09" db="EMBL/GenBank/DDBJ databases">
        <title>Depth-based differentiation of microbial function through sediment-hosted aquifers and enrichment of novel symbionts in the deep terrestrial subsurface.</title>
        <authorList>
            <person name="Probst A.J."/>
            <person name="Ladd B."/>
            <person name="Jarett J.K."/>
            <person name="Geller-Mcgrath D.E."/>
            <person name="Sieber C.M."/>
            <person name="Emerson J.B."/>
            <person name="Anantharaman K."/>
            <person name="Thomas B.C."/>
            <person name="Malmstrom R."/>
            <person name="Stieglmeier M."/>
            <person name="Klingl A."/>
            <person name="Woyke T."/>
            <person name="Ryan C.M."/>
            <person name="Banfield J.F."/>
        </authorList>
    </citation>
    <scope>NUCLEOTIDE SEQUENCE [LARGE SCALE GENOMIC DNA]</scope>
    <source>
        <strain evidence="1">CG22_combo_CG10-13_8_21_14_all_47_17</strain>
    </source>
</reference>
<organism evidence="1 2">
    <name type="scientific">Candidatus Uhrbacteria bacterium CG22_combo_CG10-13_8_21_14_all_47_17</name>
    <dbReference type="NCBI Taxonomy" id="1975041"/>
    <lineage>
        <taxon>Bacteria</taxon>
        <taxon>Candidatus Uhriibacteriota</taxon>
    </lineage>
</organism>
<gene>
    <name evidence="1" type="ORF">COX00_02480</name>
</gene>
<evidence type="ECO:0000313" key="2">
    <source>
        <dbReference type="Proteomes" id="UP000231581"/>
    </source>
</evidence>